<keyword evidence="3" id="KW-1185">Reference proteome</keyword>
<feature type="transmembrane region" description="Helical" evidence="1">
    <location>
        <begin position="57"/>
        <end position="75"/>
    </location>
</feature>
<accession>A0AAX6G6I7</accession>
<sequence>MASSSDYYYQSNDHSSTSPPPPLPLHLCFFLLTLFLFVGVSWYLSYESLVESVADQLRVLLILSPLLLLLAVHWLSSGGGDRVPFVLSLPERDSFHRAGGSPWGVALVLVLVLFMVSYHSSFQDRWFPLLSR</sequence>
<evidence type="ECO:0000256" key="1">
    <source>
        <dbReference type="SAM" id="Phobius"/>
    </source>
</evidence>
<evidence type="ECO:0000313" key="2">
    <source>
        <dbReference type="EMBL" id="KAJ6824270.1"/>
    </source>
</evidence>
<dbReference type="Proteomes" id="UP001140949">
    <property type="component" value="Unassembled WGS sequence"/>
</dbReference>
<keyword evidence="1" id="KW-0812">Transmembrane</keyword>
<dbReference type="EMBL" id="JANAVB010022363">
    <property type="protein sequence ID" value="KAJ6824270.1"/>
    <property type="molecule type" value="Genomic_DNA"/>
</dbReference>
<dbReference type="AlphaFoldDB" id="A0AAX6G6I7"/>
<proteinExistence type="predicted"/>
<name>A0AAX6G6I7_IRIPA</name>
<evidence type="ECO:0008006" key="4">
    <source>
        <dbReference type="Google" id="ProtNLM"/>
    </source>
</evidence>
<reference evidence="2" key="2">
    <citation type="submission" date="2023-04" db="EMBL/GenBank/DDBJ databases">
        <authorList>
            <person name="Bruccoleri R.E."/>
            <person name="Oakeley E.J."/>
            <person name="Faust A.-M."/>
            <person name="Dessus-Babus S."/>
            <person name="Altorfer M."/>
            <person name="Burckhardt D."/>
            <person name="Oertli M."/>
            <person name="Naumann U."/>
            <person name="Petersen F."/>
            <person name="Wong J."/>
        </authorList>
    </citation>
    <scope>NUCLEOTIDE SEQUENCE</scope>
    <source>
        <strain evidence="2">GSM-AAB239-AS_SAM_17_03QT</strain>
        <tissue evidence="2">Leaf</tissue>
    </source>
</reference>
<feature type="transmembrane region" description="Helical" evidence="1">
    <location>
        <begin position="23"/>
        <end position="45"/>
    </location>
</feature>
<keyword evidence="1" id="KW-1133">Transmembrane helix</keyword>
<feature type="transmembrane region" description="Helical" evidence="1">
    <location>
        <begin position="95"/>
        <end position="116"/>
    </location>
</feature>
<evidence type="ECO:0000313" key="3">
    <source>
        <dbReference type="Proteomes" id="UP001140949"/>
    </source>
</evidence>
<dbReference type="PANTHER" id="PTHR33306:SF5">
    <property type="entry name" value="OXIDOREDUCTASE_TRANSITION METAL ION-BINDING PROTEIN"/>
    <property type="match status" value="1"/>
</dbReference>
<protein>
    <recommendedName>
        <fullName evidence="4">Transmembrane protein</fullName>
    </recommendedName>
</protein>
<keyword evidence="1" id="KW-0472">Membrane</keyword>
<organism evidence="2 3">
    <name type="scientific">Iris pallida</name>
    <name type="common">Sweet iris</name>
    <dbReference type="NCBI Taxonomy" id="29817"/>
    <lineage>
        <taxon>Eukaryota</taxon>
        <taxon>Viridiplantae</taxon>
        <taxon>Streptophyta</taxon>
        <taxon>Embryophyta</taxon>
        <taxon>Tracheophyta</taxon>
        <taxon>Spermatophyta</taxon>
        <taxon>Magnoliopsida</taxon>
        <taxon>Liliopsida</taxon>
        <taxon>Asparagales</taxon>
        <taxon>Iridaceae</taxon>
        <taxon>Iridoideae</taxon>
        <taxon>Irideae</taxon>
        <taxon>Iris</taxon>
    </lineage>
</organism>
<dbReference type="PANTHER" id="PTHR33306">
    <property type="entry name" value="EXPRESSED PROTEIN-RELATED-RELATED"/>
    <property type="match status" value="1"/>
</dbReference>
<gene>
    <name evidence="2" type="ORF">M6B38_102555</name>
</gene>
<comment type="caution">
    <text evidence="2">The sequence shown here is derived from an EMBL/GenBank/DDBJ whole genome shotgun (WGS) entry which is preliminary data.</text>
</comment>
<reference evidence="2" key="1">
    <citation type="journal article" date="2023" name="GigaByte">
        <title>Genome assembly of the bearded iris, Iris pallida Lam.</title>
        <authorList>
            <person name="Bruccoleri R.E."/>
            <person name="Oakeley E.J."/>
            <person name="Faust A.M.E."/>
            <person name="Altorfer M."/>
            <person name="Dessus-Babus S."/>
            <person name="Burckhardt D."/>
            <person name="Oertli M."/>
            <person name="Naumann U."/>
            <person name="Petersen F."/>
            <person name="Wong J."/>
        </authorList>
    </citation>
    <scope>NUCLEOTIDE SEQUENCE</scope>
    <source>
        <strain evidence="2">GSM-AAB239-AS_SAM_17_03QT</strain>
    </source>
</reference>